<reference evidence="10" key="1">
    <citation type="journal article" date="2019" name="Int. J. Syst. Evol. Microbiol.">
        <title>The Global Catalogue of Microorganisms (GCM) 10K type strain sequencing project: providing services to taxonomists for standard genome sequencing and annotation.</title>
        <authorList>
            <consortium name="The Broad Institute Genomics Platform"/>
            <consortium name="The Broad Institute Genome Sequencing Center for Infectious Disease"/>
            <person name="Wu L."/>
            <person name="Ma J."/>
        </authorList>
    </citation>
    <scope>NUCLEOTIDE SEQUENCE [LARGE SCALE GENOMIC DNA]</scope>
    <source>
        <strain evidence="10">KCTC 52237</strain>
    </source>
</reference>
<evidence type="ECO:0000256" key="8">
    <source>
        <dbReference type="SAM" id="Phobius"/>
    </source>
</evidence>
<keyword evidence="4 8" id="KW-0812">Transmembrane</keyword>
<keyword evidence="10" id="KW-1185">Reference proteome</keyword>
<comment type="subcellular location">
    <subcellularLocation>
        <location evidence="1">Cell membrane</location>
        <topology evidence="1">Multi-pass membrane protein</topology>
    </subcellularLocation>
</comment>
<keyword evidence="7 8" id="KW-0472">Membrane</keyword>
<dbReference type="RefSeq" id="WP_378116843.1">
    <property type="nucleotide sequence ID" value="NZ_JBHRTF010000002.1"/>
</dbReference>
<accession>A0ABV7FGK1</accession>
<feature type="transmembrane region" description="Helical" evidence="8">
    <location>
        <begin position="256"/>
        <end position="274"/>
    </location>
</feature>
<dbReference type="NCBIfam" id="TIGR04178">
    <property type="entry name" value="exo_archaeo"/>
    <property type="match status" value="1"/>
</dbReference>
<dbReference type="InterPro" id="IPR013426">
    <property type="entry name" value="EpsH-like"/>
</dbReference>
<feature type="transmembrane region" description="Helical" evidence="8">
    <location>
        <begin position="51"/>
        <end position="69"/>
    </location>
</feature>
<keyword evidence="3" id="KW-0645">Protease</keyword>
<feature type="transmembrane region" description="Helical" evidence="8">
    <location>
        <begin position="75"/>
        <end position="95"/>
    </location>
</feature>
<evidence type="ECO:0000256" key="7">
    <source>
        <dbReference type="ARBA" id="ARBA00023136"/>
    </source>
</evidence>
<dbReference type="Proteomes" id="UP001595555">
    <property type="component" value="Unassembled WGS sequence"/>
</dbReference>
<evidence type="ECO:0000256" key="4">
    <source>
        <dbReference type="ARBA" id="ARBA00022692"/>
    </source>
</evidence>
<evidence type="ECO:0000256" key="6">
    <source>
        <dbReference type="ARBA" id="ARBA00022989"/>
    </source>
</evidence>
<feature type="transmembrane region" description="Helical" evidence="8">
    <location>
        <begin position="219"/>
        <end position="244"/>
    </location>
</feature>
<keyword evidence="5" id="KW-0378">Hydrolase</keyword>
<evidence type="ECO:0000256" key="3">
    <source>
        <dbReference type="ARBA" id="ARBA00022670"/>
    </source>
</evidence>
<gene>
    <name evidence="9" type="ORF">ACFODX_05455</name>
</gene>
<dbReference type="InterPro" id="IPR019127">
    <property type="entry name" value="Exosortase"/>
</dbReference>
<dbReference type="Pfam" id="PF09721">
    <property type="entry name" value="Exosortase_EpsH"/>
    <property type="match status" value="1"/>
</dbReference>
<feature type="transmembrane region" description="Helical" evidence="8">
    <location>
        <begin position="20"/>
        <end position="39"/>
    </location>
</feature>
<evidence type="ECO:0000256" key="2">
    <source>
        <dbReference type="ARBA" id="ARBA00022475"/>
    </source>
</evidence>
<evidence type="ECO:0000256" key="5">
    <source>
        <dbReference type="ARBA" id="ARBA00022801"/>
    </source>
</evidence>
<sequence length="479" mass="53982">MAVVENKLQTQQLWQRLVPFIVIAFLIAGYWPTFVGLSVEWTQWDESLSHAYPLLLWFLVLLYKVGPLGVERQSIFLNLLFAVGLLTSSVFWFLLNSIQIKILEQLILLPILYLALAFTFGIKVLWQLRFLLLMPLFAIPIWDYLNNSLVQLASNIVGEMVRLIRIPALIDGSSIFIPSGHIMIADGCSGLRYLIISLALGYTISYLNGYREKGLIISLFIAGALGLIANWIRIFILILVGYYTEMQSSLMEDHETFGWIVFALICFPAIYFAPVIKKEFVQIGAAGVNVSYQKLVLLALLMSPGVWLQAFTAQTNNANLPQVNLGGSGFVATSVALPLAPALPTPKLSQQFVNSQNIYLQINQYAPQSEKERLVPYIARQFDNQFWLQENVQVLVSGDKKVRAEQLRQKSGLKRVVQVQWFDVGGITTATVAQAKLLQIPALFSRKQYFSIFTLQVECTQVDCKESLQHLLRASESIH</sequence>
<evidence type="ECO:0000256" key="1">
    <source>
        <dbReference type="ARBA" id="ARBA00004651"/>
    </source>
</evidence>
<comment type="caution">
    <text evidence="9">The sequence shown here is derived from an EMBL/GenBank/DDBJ whole genome shotgun (WGS) entry which is preliminary data.</text>
</comment>
<dbReference type="EMBL" id="JBHRTF010000002">
    <property type="protein sequence ID" value="MFC3114998.1"/>
    <property type="molecule type" value="Genomic_DNA"/>
</dbReference>
<dbReference type="NCBIfam" id="TIGR02602">
    <property type="entry name" value="8TM_EpsH"/>
    <property type="match status" value="1"/>
</dbReference>
<evidence type="ECO:0000313" key="10">
    <source>
        <dbReference type="Proteomes" id="UP001595555"/>
    </source>
</evidence>
<keyword evidence="2" id="KW-1003">Cell membrane</keyword>
<feature type="transmembrane region" description="Helical" evidence="8">
    <location>
        <begin position="190"/>
        <end position="207"/>
    </location>
</feature>
<feature type="transmembrane region" description="Helical" evidence="8">
    <location>
        <begin position="166"/>
        <end position="184"/>
    </location>
</feature>
<dbReference type="InterPro" id="IPR026392">
    <property type="entry name" value="Exo/Archaeosortase_dom"/>
</dbReference>
<keyword evidence="6 8" id="KW-1133">Transmembrane helix</keyword>
<proteinExistence type="predicted"/>
<organism evidence="9 10">
    <name type="scientific">Cellvibrio fontiphilus</name>
    <dbReference type="NCBI Taxonomy" id="1815559"/>
    <lineage>
        <taxon>Bacteria</taxon>
        <taxon>Pseudomonadati</taxon>
        <taxon>Pseudomonadota</taxon>
        <taxon>Gammaproteobacteria</taxon>
        <taxon>Cellvibrionales</taxon>
        <taxon>Cellvibrionaceae</taxon>
        <taxon>Cellvibrio</taxon>
    </lineage>
</organism>
<evidence type="ECO:0000313" key="9">
    <source>
        <dbReference type="EMBL" id="MFC3114998.1"/>
    </source>
</evidence>
<name>A0ABV7FGK1_9GAMM</name>
<protein>
    <submittedName>
        <fullName evidence="9">Exosortase/archaeosortase family protein</fullName>
    </submittedName>
</protein>
<feature type="transmembrane region" description="Helical" evidence="8">
    <location>
        <begin position="102"/>
        <end position="122"/>
    </location>
</feature>